<feature type="domain" description="YqbQ/XkdQ" evidence="2">
    <location>
        <begin position="25"/>
        <end position="308"/>
    </location>
</feature>
<proteinExistence type="predicted"/>
<name>A0AB73BWV9_9FUSO</name>
<comment type="caution">
    <text evidence="3">The sequence shown here is derived from an EMBL/GenBank/DDBJ whole genome shotgun (WGS) entry which is preliminary data.</text>
</comment>
<dbReference type="AlphaFoldDB" id="A0AB73BWV9"/>
<gene>
    <name evidence="3" type="ORF">FUSO3_04285</name>
</gene>
<reference evidence="3 4" key="1">
    <citation type="submission" date="2014-01" db="EMBL/GenBank/DDBJ databases">
        <title>Comparative genomics of Fusobacterium necrophorum wild isolates.</title>
        <authorList>
            <person name="Kittichotirat W."/>
            <person name="Bumgarner R.E."/>
            <person name="Lawrence P."/>
        </authorList>
    </citation>
    <scope>NUCLEOTIDE SEQUENCE [LARGE SCALE GENOMIC DNA]</scope>
    <source>
        <strain evidence="3 4">BL</strain>
    </source>
</reference>
<evidence type="ECO:0000256" key="1">
    <source>
        <dbReference type="SAM" id="MobiDB-lite"/>
    </source>
</evidence>
<organism evidence="3 4">
    <name type="scientific">Fusobacterium necrophorum BL</name>
    <dbReference type="NCBI Taxonomy" id="1441732"/>
    <lineage>
        <taxon>Bacteria</taxon>
        <taxon>Fusobacteriati</taxon>
        <taxon>Fusobacteriota</taxon>
        <taxon>Fusobacteriia</taxon>
        <taxon>Fusobacteriales</taxon>
        <taxon>Fusobacteriaceae</taxon>
        <taxon>Fusobacterium</taxon>
    </lineage>
</organism>
<dbReference type="InterPro" id="IPR056937">
    <property type="entry name" value="YqbQ/XkdQ"/>
</dbReference>
<feature type="compositionally biased region" description="Basic residues" evidence="1">
    <location>
        <begin position="325"/>
        <end position="343"/>
    </location>
</feature>
<dbReference type="EMBL" id="JAAC01000062">
    <property type="protein sequence ID" value="KDE63759.1"/>
    <property type="molecule type" value="Genomic_DNA"/>
</dbReference>
<accession>A0AB73BWV9</accession>
<evidence type="ECO:0000313" key="4">
    <source>
        <dbReference type="Proteomes" id="UP000027473"/>
    </source>
</evidence>
<protein>
    <submittedName>
        <fullName evidence="3">Terminase</fullName>
    </submittedName>
</protein>
<sequence length="355" mass="41228">MVKVIAMWEIIINGARISRRFTHLQWSGGIKGTSRVLEVEYDDDTLTKIEIGSPIFLLKDNERLFQGKIFTIDRFATKGTFSLKAFDDSIYLNRNRFVKNIYNQTPSQILKMICGELGLTVGKFPPDKVKCSFPAIDKSGYEIILQAYTIQHKKDKQIYSVVCNDGKIEIAHQGIILEDVKLDSRNDIQEAQYSQSIEDMINQIIIYKTDKEKLQILDKVSNDSDKKKYGVFQNVMEYSEDVNNIYDAREMLRGLENKANITVIGDVNLQSGYMVAVEEHRTRLIGTFLIERDTHIVENGNYYTNLELSFENKMDKVEFEEYKKKKEQKKKKGKKQKKQKKVWSLKEGEGWVNKK</sequence>
<dbReference type="Pfam" id="PF24032">
    <property type="entry name" value="YQBQ"/>
    <property type="match status" value="1"/>
</dbReference>
<evidence type="ECO:0000259" key="2">
    <source>
        <dbReference type="Pfam" id="PF24032"/>
    </source>
</evidence>
<feature type="region of interest" description="Disordered" evidence="1">
    <location>
        <begin position="325"/>
        <end position="355"/>
    </location>
</feature>
<dbReference type="Proteomes" id="UP000027473">
    <property type="component" value="Unassembled WGS sequence"/>
</dbReference>
<dbReference type="SUPFAM" id="SSF69279">
    <property type="entry name" value="Phage tail proteins"/>
    <property type="match status" value="1"/>
</dbReference>
<evidence type="ECO:0000313" key="3">
    <source>
        <dbReference type="EMBL" id="KDE63759.1"/>
    </source>
</evidence>